<proteinExistence type="inferred from homology"/>
<comment type="function">
    <text evidence="1">Essential component of the renin-angiotensin system (RAS), a potent regulator of blood pressure, body fluid and electrolyte homeostasis.</text>
</comment>
<dbReference type="SUPFAM" id="SSF56574">
    <property type="entry name" value="Serpins"/>
    <property type="match status" value="1"/>
</dbReference>
<evidence type="ECO:0000313" key="18">
    <source>
        <dbReference type="Proteomes" id="UP000824782"/>
    </source>
</evidence>
<dbReference type="AlphaFoldDB" id="A0AAV7CDY6"/>
<comment type="similarity">
    <text evidence="3 15">Belongs to the serpin family.</text>
</comment>
<evidence type="ECO:0000256" key="9">
    <source>
        <dbReference type="ARBA" id="ARBA00023180"/>
    </source>
</evidence>
<keyword evidence="6" id="KW-0732">Signal</keyword>
<name>A0AAV7CDY6_ENGPU</name>
<dbReference type="InterPro" id="IPR042178">
    <property type="entry name" value="Serpin_sf_1"/>
</dbReference>
<dbReference type="PANTHER" id="PTHR11461">
    <property type="entry name" value="SERINE PROTEASE INHIBITOR, SERPIN"/>
    <property type="match status" value="1"/>
</dbReference>
<dbReference type="InterPro" id="IPR000227">
    <property type="entry name" value="Angiotensinogen"/>
</dbReference>
<evidence type="ECO:0000256" key="10">
    <source>
        <dbReference type="ARBA" id="ARBA00023322"/>
    </source>
</evidence>
<keyword evidence="18" id="KW-1185">Reference proteome</keyword>
<evidence type="ECO:0000256" key="12">
    <source>
        <dbReference type="ARBA" id="ARBA00029391"/>
    </source>
</evidence>
<keyword evidence="5" id="KW-0964">Secreted</keyword>
<keyword evidence="8" id="KW-1015">Disulfide bond</keyword>
<dbReference type="PROSITE" id="PS00284">
    <property type="entry name" value="SERPIN"/>
    <property type="match status" value="1"/>
</dbReference>
<evidence type="ECO:0000256" key="2">
    <source>
        <dbReference type="ARBA" id="ARBA00004613"/>
    </source>
</evidence>
<evidence type="ECO:0000256" key="6">
    <source>
        <dbReference type="ARBA" id="ARBA00022729"/>
    </source>
</evidence>
<dbReference type="GO" id="GO:0004867">
    <property type="term" value="F:serine-type endopeptidase inhibitor activity"/>
    <property type="evidence" value="ECO:0007669"/>
    <property type="project" value="InterPro"/>
</dbReference>
<keyword evidence="9" id="KW-0325">Glycoprotein</keyword>
<dbReference type="PANTHER" id="PTHR11461:SF13">
    <property type="entry name" value="ANGIOTENSINOGEN"/>
    <property type="match status" value="1"/>
</dbReference>
<keyword evidence="10" id="KW-0839">Vasoconstrictor</keyword>
<accession>A0AAV7CDY6</accession>
<dbReference type="GO" id="GO:0042981">
    <property type="term" value="P:regulation of apoptotic process"/>
    <property type="evidence" value="ECO:0007669"/>
    <property type="project" value="TreeGrafter"/>
</dbReference>
<evidence type="ECO:0000256" key="14">
    <source>
        <dbReference type="ARBA" id="ARBA00046068"/>
    </source>
</evidence>
<feature type="domain" description="Serpin" evidence="16">
    <location>
        <begin position="150"/>
        <end position="492"/>
    </location>
</feature>
<dbReference type="Gene3D" id="2.30.39.10">
    <property type="entry name" value="Alpha-1-antitrypsin, domain 1"/>
    <property type="match status" value="1"/>
</dbReference>
<keyword evidence="7" id="KW-0838">Vasoactive</keyword>
<dbReference type="InterPro" id="IPR036186">
    <property type="entry name" value="Serpin_sf"/>
</dbReference>
<dbReference type="InterPro" id="IPR000215">
    <property type="entry name" value="Serpin_fam"/>
</dbReference>
<evidence type="ECO:0000256" key="15">
    <source>
        <dbReference type="RuleBase" id="RU000411"/>
    </source>
</evidence>
<reference evidence="17" key="1">
    <citation type="thesis" date="2020" institute="ProQuest LLC" country="789 East Eisenhower Parkway, Ann Arbor, MI, USA">
        <title>Comparative Genomics and Chromosome Evolution.</title>
        <authorList>
            <person name="Mudd A.B."/>
        </authorList>
    </citation>
    <scope>NUCLEOTIDE SEQUENCE</scope>
    <source>
        <strain evidence="17">237g6f4</strain>
        <tissue evidence="17">Blood</tissue>
    </source>
</reference>
<evidence type="ECO:0000256" key="4">
    <source>
        <dbReference type="ARBA" id="ARBA00015105"/>
    </source>
</evidence>
<evidence type="ECO:0000259" key="16">
    <source>
        <dbReference type="SMART" id="SM00093"/>
    </source>
</evidence>
<dbReference type="InterPro" id="IPR042185">
    <property type="entry name" value="Serpin_sf_2"/>
</dbReference>
<evidence type="ECO:0000256" key="11">
    <source>
        <dbReference type="ARBA" id="ARBA00029380"/>
    </source>
</evidence>
<dbReference type="Proteomes" id="UP000824782">
    <property type="component" value="Unassembled WGS sequence"/>
</dbReference>
<dbReference type="EMBL" id="WNYA01000003">
    <property type="protein sequence ID" value="KAG8583179.1"/>
    <property type="molecule type" value="Genomic_DNA"/>
</dbReference>
<protein>
    <recommendedName>
        <fullName evidence="4">Angiotensinogen</fullName>
    </recommendedName>
    <alternativeName>
        <fullName evidence="13">Serpin A8</fullName>
    </alternativeName>
</protein>
<evidence type="ECO:0000256" key="3">
    <source>
        <dbReference type="ARBA" id="ARBA00009500"/>
    </source>
</evidence>
<dbReference type="GO" id="GO:0005615">
    <property type="term" value="C:extracellular space"/>
    <property type="evidence" value="ECO:0007669"/>
    <property type="project" value="InterPro"/>
</dbReference>
<dbReference type="Pfam" id="PF00079">
    <property type="entry name" value="Serpin"/>
    <property type="match status" value="1"/>
</dbReference>
<comment type="function">
    <text evidence="14">Acts directly on vascular smooth muscle as a potent vasoconstrictor, affects cardiac contractility and heart rate through its action on the sympathetic nervous system, and alters renal sodium and water absorption through its ability to stimulate the zona glomerulosa cells of the adrenal cortex to synthesize and secrete aldosterone. Acts by binding to angiotensin receptors AGTR1 and AGTR2. Also binds the DEAR/FBXW7-AS1 receptor.</text>
</comment>
<dbReference type="EMBL" id="WNYA01000003">
    <property type="protein sequence ID" value="KAG8583180.1"/>
    <property type="molecule type" value="Genomic_DNA"/>
</dbReference>
<comment type="function">
    <text evidence="11">Stimulates aldosterone release.</text>
</comment>
<evidence type="ECO:0000256" key="5">
    <source>
        <dbReference type="ARBA" id="ARBA00022525"/>
    </source>
</evidence>
<evidence type="ECO:0000256" key="1">
    <source>
        <dbReference type="ARBA" id="ARBA00002747"/>
    </source>
</evidence>
<comment type="subcellular location">
    <subcellularLocation>
        <location evidence="2">Secreted</location>
    </subcellularLocation>
</comment>
<evidence type="ECO:0000256" key="8">
    <source>
        <dbReference type="ARBA" id="ARBA00023157"/>
    </source>
</evidence>
<dbReference type="GO" id="GO:0003081">
    <property type="term" value="P:regulation of systemic arterial blood pressure by renin-angiotensin"/>
    <property type="evidence" value="ECO:0007669"/>
    <property type="project" value="InterPro"/>
</dbReference>
<dbReference type="SMART" id="SM00093">
    <property type="entry name" value="SERPIN"/>
    <property type="match status" value="1"/>
</dbReference>
<dbReference type="GO" id="GO:0042310">
    <property type="term" value="P:vasoconstriction"/>
    <property type="evidence" value="ECO:0007669"/>
    <property type="project" value="UniProtKB-KW"/>
</dbReference>
<dbReference type="InterPro" id="IPR023796">
    <property type="entry name" value="Serpin_dom"/>
</dbReference>
<comment type="function">
    <text evidence="12">Is a ligand for the G-protein coupled receptor MAS1. Has vasodilator and antidiuretic effects. Has an antithrombotic effect that involves MAS1-mediated release of nitric oxide from platelets.</text>
</comment>
<evidence type="ECO:0000256" key="13">
    <source>
        <dbReference type="ARBA" id="ARBA00033182"/>
    </source>
</evidence>
<dbReference type="PRINTS" id="PR00654">
    <property type="entry name" value="ANGIOTENSNGN"/>
</dbReference>
<comment type="caution">
    <text evidence="17">The sequence shown here is derived from an EMBL/GenBank/DDBJ whole genome shotgun (WGS) entry which is preliminary data.</text>
</comment>
<sequence length="496" mass="55936">MQPLIYLKPRLFALDFQRDKKKSKQKGGLSQAFHLTMHFQLIFLSLTAVIGFSTCNRVYVHPFNLVAYSKDECEKVQSQNPSAENMLFPPAIESKNNAEEKNVKPQTVLEEDKLKILRNYIVPLIEALSFRGAAKLFKQHTTDSILIPYTDFFRTIVSFYLGASESTSSSLQSFLGIEDPSRSKNCTSKMNGFKVISVLRNIDSLLVSKDSNINTLRTVCIFVSPKVQLSEKFVHALAGSVDNFFVRAVDFTDSTKAVKSISEFLDSKLSEDTKSGLTFIDETANLMYISHVLFKGKVDKSSLIPNHQPFWTEPNKIVLVPMIAVSGIFQFHEDNTRNQLIIKIPLSDNDFLLLVQPINGNTLENIESSMMWVTHLEWGKELSKRYIHLSLPKLKIESSYNIQDVLHNLNLSELLGKDADFNKMSTTSIKVGKVINTVDFVLEESDVDPNDDTNVPETKEEPLDIKLNKPFILALFEGTSKSLLLLGKVVKPTNVI</sequence>
<evidence type="ECO:0000256" key="7">
    <source>
        <dbReference type="ARBA" id="ARBA00022858"/>
    </source>
</evidence>
<gene>
    <name evidence="17" type="ORF">GDO81_008307</name>
</gene>
<evidence type="ECO:0000313" key="17">
    <source>
        <dbReference type="EMBL" id="KAG8583180.1"/>
    </source>
</evidence>
<dbReference type="Gene3D" id="3.30.497.10">
    <property type="entry name" value="Antithrombin, subunit I, domain 2"/>
    <property type="match status" value="1"/>
</dbReference>
<organism evidence="17 18">
    <name type="scientific">Engystomops pustulosus</name>
    <name type="common">Tungara frog</name>
    <name type="synonym">Physalaemus pustulosus</name>
    <dbReference type="NCBI Taxonomy" id="76066"/>
    <lineage>
        <taxon>Eukaryota</taxon>
        <taxon>Metazoa</taxon>
        <taxon>Chordata</taxon>
        <taxon>Craniata</taxon>
        <taxon>Vertebrata</taxon>
        <taxon>Euteleostomi</taxon>
        <taxon>Amphibia</taxon>
        <taxon>Batrachia</taxon>
        <taxon>Anura</taxon>
        <taxon>Neobatrachia</taxon>
        <taxon>Hyloidea</taxon>
        <taxon>Leptodactylidae</taxon>
        <taxon>Leiuperinae</taxon>
        <taxon>Engystomops</taxon>
    </lineage>
</organism>
<dbReference type="InterPro" id="IPR023795">
    <property type="entry name" value="Serpin_CS"/>
</dbReference>